<evidence type="ECO:0000256" key="10">
    <source>
        <dbReference type="ARBA" id="ARBA00023128"/>
    </source>
</evidence>
<organism evidence="13 14">
    <name type="scientific">Octopus sinensis</name>
    <name type="common">East Asian common octopus</name>
    <dbReference type="NCBI Taxonomy" id="2607531"/>
    <lineage>
        <taxon>Eukaryota</taxon>
        <taxon>Metazoa</taxon>
        <taxon>Spiralia</taxon>
        <taxon>Lophotrochozoa</taxon>
        <taxon>Mollusca</taxon>
        <taxon>Cephalopoda</taxon>
        <taxon>Coleoidea</taxon>
        <taxon>Octopodiformes</taxon>
        <taxon>Octopoda</taxon>
        <taxon>Incirrata</taxon>
        <taxon>Octopodidae</taxon>
        <taxon>Octopus</taxon>
    </lineage>
</organism>
<dbReference type="PANTHER" id="PTHR20900:SF0">
    <property type="entry name" value="NADH DEHYDROGENASE [UBIQUINONE] 1 BETA SUBCOMPLEX SUBUNIT 7"/>
    <property type="match status" value="1"/>
</dbReference>
<dbReference type="PANTHER" id="PTHR20900">
    <property type="entry name" value="NADH:UBIQUINONE OXIDOREDUCTASE B18-LIKE SUBUNIT"/>
    <property type="match status" value="1"/>
</dbReference>
<dbReference type="RefSeq" id="XP_029644271.2">
    <property type="nucleotide sequence ID" value="XM_029788411.2"/>
</dbReference>
<keyword evidence="12" id="KW-1015">Disulfide bond</keyword>
<dbReference type="KEGG" id="osn:115218536"/>
<evidence type="ECO:0000256" key="11">
    <source>
        <dbReference type="ARBA" id="ARBA00023136"/>
    </source>
</evidence>
<evidence type="ECO:0000313" key="13">
    <source>
        <dbReference type="Proteomes" id="UP000515154"/>
    </source>
</evidence>
<gene>
    <name evidence="14" type="primary">LOC115218536</name>
</gene>
<keyword evidence="13" id="KW-1185">Reference proteome</keyword>
<evidence type="ECO:0000256" key="1">
    <source>
        <dbReference type="ARBA" id="ARBA00003195"/>
    </source>
</evidence>
<keyword evidence="9" id="KW-0249">Electron transport</keyword>
<dbReference type="InterPro" id="IPR008698">
    <property type="entry name" value="NDUB7"/>
</dbReference>
<dbReference type="Pfam" id="PF05676">
    <property type="entry name" value="NDUF_B7"/>
    <property type="match status" value="1"/>
</dbReference>
<keyword evidence="7" id="KW-0679">Respiratory chain</keyword>
<comment type="similarity">
    <text evidence="4">Belongs to the complex I NDUFB7 subunit family.</text>
</comment>
<evidence type="ECO:0000256" key="9">
    <source>
        <dbReference type="ARBA" id="ARBA00022982"/>
    </source>
</evidence>
<evidence type="ECO:0000256" key="4">
    <source>
        <dbReference type="ARBA" id="ARBA00008006"/>
    </source>
</evidence>
<sequence length="181" mass="21291">MPRHVLDLRRIVTSTDDDCGNEVPSLRRSRRSRCSPALPFLPSCCNCDLGSVSMGNAAGHVVFEFMHPELAPDHKNPPTFDPNLGFLNGRKERVMIATQEELNELSIPLEKRDYCAHLYVKWLKCRQQNYPLCQRCHHEKHDYEQCEYDDFVLRMKEYEREKRLKMRAERIQAKKLAEDLE</sequence>
<evidence type="ECO:0000256" key="5">
    <source>
        <dbReference type="ARBA" id="ARBA00018677"/>
    </source>
</evidence>
<dbReference type="PROSITE" id="PS51808">
    <property type="entry name" value="CHCH"/>
    <property type="match status" value="1"/>
</dbReference>
<proteinExistence type="inferred from homology"/>
<comment type="subcellular location">
    <subcellularLocation>
        <location evidence="3">Mitochondrion inner membrane</location>
        <topology evidence="3">Peripheral membrane protein</topology>
    </subcellularLocation>
    <subcellularLocation>
        <location evidence="2">Mitochondrion intermembrane space</location>
    </subcellularLocation>
</comment>
<keyword evidence="11" id="KW-0472">Membrane</keyword>
<evidence type="ECO:0000256" key="8">
    <source>
        <dbReference type="ARBA" id="ARBA00022792"/>
    </source>
</evidence>
<evidence type="ECO:0000256" key="12">
    <source>
        <dbReference type="ARBA" id="ARBA00023157"/>
    </source>
</evidence>
<dbReference type="AlphaFoldDB" id="A0A6P7T2W7"/>
<evidence type="ECO:0000313" key="14">
    <source>
        <dbReference type="RefSeq" id="XP_029644271.2"/>
    </source>
</evidence>
<accession>A0A6P7T2W7</accession>
<keyword evidence="10" id="KW-0496">Mitochondrion</keyword>
<dbReference type="Proteomes" id="UP000515154">
    <property type="component" value="Linkage group LG13"/>
</dbReference>
<comment type="function">
    <text evidence="1">Accessory subunit of the mitochondrial membrane respiratory chain NADH dehydrogenase (Complex I), that is believed not to be involved in catalysis. Complex I functions in the transfer of electrons from NADH to the respiratory chain. The immediate electron acceptor for the enzyme is believed to be ubiquinone.</text>
</comment>
<dbReference type="GO" id="GO:0005743">
    <property type="term" value="C:mitochondrial inner membrane"/>
    <property type="evidence" value="ECO:0007669"/>
    <property type="project" value="UniProtKB-SubCell"/>
</dbReference>
<evidence type="ECO:0000256" key="3">
    <source>
        <dbReference type="ARBA" id="ARBA00004637"/>
    </source>
</evidence>
<reference evidence="14" key="1">
    <citation type="submission" date="2025-08" db="UniProtKB">
        <authorList>
            <consortium name="RefSeq"/>
        </authorList>
    </citation>
    <scope>IDENTIFICATION</scope>
</reference>
<evidence type="ECO:0000256" key="6">
    <source>
        <dbReference type="ARBA" id="ARBA00022448"/>
    </source>
</evidence>
<evidence type="ECO:0000256" key="7">
    <source>
        <dbReference type="ARBA" id="ARBA00022660"/>
    </source>
</evidence>
<protein>
    <recommendedName>
        <fullName evidence="5">NADH dehydrogenase [ubiquinone] 1 beta subcomplex subunit 7</fullName>
    </recommendedName>
</protein>
<evidence type="ECO:0000256" key="2">
    <source>
        <dbReference type="ARBA" id="ARBA00004569"/>
    </source>
</evidence>
<name>A0A6P7T2W7_9MOLL</name>
<dbReference type="GO" id="GO:0005758">
    <property type="term" value="C:mitochondrial intermembrane space"/>
    <property type="evidence" value="ECO:0007669"/>
    <property type="project" value="UniProtKB-SubCell"/>
</dbReference>
<keyword evidence="6" id="KW-0813">Transport</keyword>
<keyword evidence="8" id="KW-0999">Mitochondrion inner membrane</keyword>